<dbReference type="PANTHER" id="PTHR12431:SF14">
    <property type="entry name" value="LD15323P"/>
    <property type="match status" value="1"/>
</dbReference>
<evidence type="ECO:0000256" key="1">
    <source>
        <dbReference type="ARBA" id="ARBA00004180"/>
    </source>
</evidence>
<reference evidence="13 14" key="1">
    <citation type="submission" date="2015-07" db="EMBL/GenBank/DDBJ databases">
        <title>The genome of Habropoda laboriosa.</title>
        <authorList>
            <person name="Pan H."/>
            <person name="Kapheim K."/>
        </authorList>
    </citation>
    <scope>NUCLEOTIDE SEQUENCE [LARGE SCALE GENOMIC DNA]</scope>
    <source>
        <strain evidence="13">0110345459</strain>
    </source>
</reference>
<dbReference type="CDD" id="cd13337">
    <property type="entry name" value="FERM-like_C_SNX17"/>
    <property type="match status" value="1"/>
</dbReference>
<dbReference type="PANTHER" id="PTHR12431">
    <property type="entry name" value="SORTING NEXIN 17 AND 27"/>
    <property type="match status" value="1"/>
</dbReference>
<keyword evidence="9" id="KW-0472">Membrane</keyword>
<evidence type="ECO:0000256" key="2">
    <source>
        <dbReference type="ARBA" id="ARBA00004412"/>
    </source>
</evidence>
<comment type="similarity">
    <text evidence="3">Belongs to the sorting nexin family.</text>
</comment>
<dbReference type="Gene3D" id="3.10.20.90">
    <property type="entry name" value="Phosphatidylinositol 3-kinase Catalytic Subunit, Chain A, domain 1"/>
    <property type="match status" value="1"/>
</dbReference>
<dbReference type="EMBL" id="KQ414583">
    <property type="protein sequence ID" value="KOC70709.1"/>
    <property type="molecule type" value="Genomic_DNA"/>
</dbReference>
<evidence type="ECO:0000256" key="3">
    <source>
        <dbReference type="ARBA" id="ARBA00010883"/>
    </source>
</evidence>
<comment type="subcellular location">
    <subcellularLocation>
        <location evidence="1">Cytoplasmic vesicle membrane</location>
        <topology evidence="1">Peripheral membrane protein</topology>
        <orientation evidence="1">Cytoplasmic side</orientation>
    </subcellularLocation>
    <subcellularLocation>
        <location evidence="2">Early endosome</location>
    </subcellularLocation>
</comment>
<dbReference type="Pfam" id="PF21271">
    <property type="entry name" value="SNX17-31_F2_FERM"/>
    <property type="match status" value="1"/>
</dbReference>
<dbReference type="GO" id="GO:0006886">
    <property type="term" value="P:intracellular protein transport"/>
    <property type="evidence" value="ECO:0007669"/>
    <property type="project" value="TreeGrafter"/>
</dbReference>
<dbReference type="GO" id="GO:0035091">
    <property type="term" value="F:phosphatidylinositol binding"/>
    <property type="evidence" value="ECO:0007669"/>
    <property type="project" value="InterPro"/>
</dbReference>
<sequence>MHFSIPDTQEFIDAAGNTYVGYNIHINGLFHCTVRYKQLYSLHEQLAKDLDMSLPSFPPKKFFPLTTNQQEERRLSLEKYIQAIGQNPGINNSGLLNGFLLNAQQETIGGPSDNELMDIFLMNGSKIAINVSTGDHSGGVLKKVYKHLKLPDQYHSYFALFIVAQDEANSVYLLRKLQDFESPFITNKHLHIIGSRVVLGKNYWDMEYDLRLMNNGVAMNLLYIQAIAEIQRGWILITDELKHQLIVLQKHAKKKEYLDIVRTSKYYGYIQFAPCFCDYPKPDSKVLVAIGRNELNLRILSDGEQYEEMFNVSQMRCWRITTLQNGLERGSEESDDFSLELSFEYLMAKNQLQWVTITSEQAILMSVCLQAMIDELISKTVGSNKTQEISQKSWTYVMRDGQSVTMGASSNEESEENKKGRCIKQSPKSEPIMKKLADRLSVVKIKKFNNVKSNASDKVQGRQTLEYDVMENNAFHMIGDDDL</sequence>
<dbReference type="CDD" id="cd16121">
    <property type="entry name" value="FERM_F1_SNX17"/>
    <property type="match status" value="1"/>
</dbReference>
<dbReference type="InterPro" id="IPR001683">
    <property type="entry name" value="PX_dom"/>
</dbReference>
<keyword evidence="14" id="KW-1185">Reference proteome</keyword>
<dbReference type="GO" id="GO:0005769">
    <property type="term" value="C:early endosome"/>
    <property type="evidence" value="ECO:0007669"/>
    <property type="project" value="UniProtKB-SubCell"/>
</dbReference>
<dbReference type="InterPro" id="IPR040842">
    <property type="entry name" value="SNX17/31_FERM"/>
</dbReference>
<evidence type="ECO:0000256" key="6">
    <source>
        <dbReference type="ARBA" id="ARBA00022753"/>
    </source>
</evidence>
<gene>
    <name evidence="13" type="ORF">WH47_06749</name>
</gene>
<dbReference type="InterPro" id="IPR028666">
    <property type="entry name" value="SNX17_FERM_N"/>
</dbReference>
<dbReference type="InterPro" id="IPR036871">
    <property type="entry name" value="PX_dom_sf"/>
</dbReference>
<dbReference type="FunFam" id="2.30.29.30:FF:000145">
    <property type="entry name" value="Sorting nexin-17 isoform1"/>
    <property type="match status" value="1"/>
</dbReference>
<evidence type="ECO:0000259" key="12">
    <source>
        <dbReference type="PROSITE" id="PS50195"/>
    </source>
</evidence>
<dbReference type="InterPro" id="IPR011993">
    <property type="entry name" value="PH-like_dom_sf"/>
</dbReference>
<dbReference type="CDD" id="cd06885">
    <property type="entry name" value="PX_SNX17_31"/>
    <property type="match status" value="1"/>
</dbReference>
<keyword evidence="6" id="KW-0967">Endosome</keyword>
<dbReference type="Pfam" id="PF00787">
    <property type="entry name" value="PX"/>
    <property type="match status" value="1"/>
</dbReference>
<dbReference type="STRING" id="597456.A0A0L7RIQ2"/>
<evidence type="ECO:0000256" key="9">
    <source>
        <dbReference type="ARBA" id="ARBA00023136"/>
    </source>
</evidence>
<dbReference type="Gene3D" id="1.20.80.60">
    <property type="match status" value="1"/>
</dbReference>
<dbReference type="SMART" id="SM00312">
    <property type="entry name" value="PX"/>
    <property type="match status" value="1"/>
</dbReference>
<keyword evidence="8" id="KW-0446">Lipid-binding</keyword>
<dbReference type="AlphaFoldDB" id="A0A0L7RIQ2"/>
<dbReference type="Gene3D" id="3.30.1520.10">
    <property type="entry name" value="Phox-like domain"/>
    <property type="match status" value="1"/>
</dbReference>
<dbReference type="InterPro" id="IPR048763">
    <property type="entry name" value="SNX17-31_FERM_F1"/>
</dbReference>
<feature type="domain" description="PX" evidence="12">
    <location>
        <begin position="1"/>
        <end position="107"/>
    </location>
</feature>
<dbReference type="Proteomes" id="UP000053825">
    <property type="component" value="Unassembled WGS sequence"/>
</dbReference>
<accession>A0A0L7RIQ2</accession>
<evidence type="ECO:0000256" key="11">
    <source>
        <dbReference type="SAM" id="MobiDB-lite"/>
    </source>
</evidence>
<dbReference type="InterPro" id="IPR048767">
    <property type="entry name" value="SNX17-31_FERM_F2"/>
</dbReference>
<feature type="region of interest" description="Disordered" evidence="11">
    <location>
        <begin position="406"/>
        <end position="425"/>
    </location>
</feature>
<keyword evidence="5" id="KW-0963">Cytoplasm</keyword>
<evidence type="ECO:0000256" key="8">
    <source>
        <dbReference type="ARBA" id="ARBA00023121"/>
    </source>
</evidence>
<evidence type="ECO:0000256" key="4">
    <source>
        <dbReference type="ARBA" id="ARBA00022448"/>
    </source>
</evidence>
<dbReference type="GO" id="GO:0030659">
    <property type="term" value="C:cytoplasmic vesicle membrane"/>
    <property type="evidence" value="ECO:0007669"/>
    <property type="project" value="UniProtKB-SubCell"/>
</dbReference>
<evidence type="ECO:0000313" key="14">
    <source>
        <dbReference type="Proteomes" id="UP000053825"/>
    </source>
</evidence>
<evidence type="ECO:0000256" key="5">
    <source>
        <dbReference type="ARBA" id="ARBA00022490"/>
    </source>
</evidence>
<proteinExistence type="inferred from homology"/>
<keyword evidence="10" id="KW-0968">Cytoplasmic vesicle</keyword>
<dbReference type="OrthoDB" id="5772781at2759"/>
<evidence type="ECO:0000256" key="10">
    <source>
        <dbReference type="ARBA" id="ARBA00023329"/>
    </source>
</evidence>
<protein>
    <submittedName>
        <fullName evidence="13">Sorting nexin-17</fullName>
    </submittedName>
</protein>
<keyword evidence="7" id="KW-0653">Protein transport</keyword>
<name>A0A0L7RIQ2_9HYME</name>
<evidence type="ECO:0000313" key="13">
    <source>
        <dbReference type="EMBL" id="KOC70709.1"/>
    </source>
</evidence>
<keyword evidence="4" id="KW-0813">Transport</keyword>
<dbReference type="Pfam" id="PF21273">
    <property type="entry name" value="SNX17-27-31_F1_FERM"/>
    <property type="match status" value="1"/>
</dbReference>
<dbReference type="Gene3D" id="2.30.29.30">
    <property type="entry name" value="Pleckstrin-homology domain (PH domain)/Phosphotyrosine-binding domain (PTB)"/>
    <property type="match status" value="1"/>
</dbReference>
<organism evidence="13 14">
    <name type="scientific">Habropoda laboriosa</name>
    <dbReference type="NCBI Taxonomy" id="597456"/>
    <lineage>
        <taxon>Eukaryota</taxon>
        <taxon>Metazoa</taxon>
        <taxon>Ecdysozoa</taxon>
        <taxon>Arthropoda</taxon>
        <taxon>Hexapoda</taxon>
        <taxon>Insecta</taxon>
        <taxon>Pterygota</taxon>
        <taxon>Neoptera</taxon>
        <taxon>Endopterygota</taxon>
        <taxon>Hymenoptera</taxon>
        <taxon>Apocrita</taxon>
        <taxon>Aculeata</taxon>
        <taxon>Apoidea</taxon>
        <taxon>Anthophila</taxon>
        <taxon>Apidae</taxon>
        <taxon>Habropoda</taxon>
    </lineage>
</organism>
<dbReference type="SUPFAM" id="SSF64268">
    <property type="entry name" value="PX domain"/>
    <property type="match status" value="1"/>
</dbReference>
<dbReference type="Pfam" id="PF18116">
    <property type="entry name" value="SNX17_FERM_C"/>
    <property type="match status" value="1"/>
</dbReference>
<dbReference type="FunFam" id="1.20.80.60:FF:000001">
    <property type="entry name" value="Sorting nexin-17 isoform1"/>
    <property type="match status" value="1"/>
</dbReference>
<dbReference type="FunFam" id="3.30.1520.10:FF:000008">
    <property type="entry name" value="Sorting nexin-17 isoform1"/>
    <property type="match status" value="1"/>
</dbReference>
<evidence type="ECO:0000256" key="7">
    <source>
        <dbReference type="ARBA" id="ARBA00022927"/>
    </source>
</evidence>
<dbReference type="PROSITE" id="PS50195">
    <property type="entry name" value="PX"/>
    <property type="match status" value="1"/>
</dbReference>
<dbReference type="InterPro" id="IPR037836">
    <property type="entry name" value="SNX17_FERM-like_dom"/>
</dbReference>
<dbReference type="GO" id="GO:0032456">
    <property type="term" value="P:endocytic recycling"/>
    <property type="evidence" value="ECO:0007669"/>
    <property type="project" value="TreeGrafter"/>
</dbReference>